<feature type="domain" description="Myb-like" evidence="1">
    <location>
        <begin position="149"/>
        <end position="205"/>
    </location>
</feature>
<keyword evidence="3" id="KW-1185">Reference proteome</keyword>
<sequence>MSNHCTDFIGYEIGAVEGLLKLKQPTEHFATLSPMHPLQQEKNHRLPSLSNLLLPFHHQDQPLYSLNDDTASIYSCSSYQPSLIPPLSTSTSFSSVRSCASSTKSTQKASLLTRAATFTGRRRGRPRKTTEIKIVDMSCYYPNESAEIPPPSNKPRWQEAERLELLEAIVKEKELDDMTTIRWDRISLAVGRAKKACKDQWRRELLPNIMKGLRPSNSKKTDA</sequence>
<dbReference type="Proteomes" id="UP001473302">
    <property type="component" value="Unassembled WGS sequence"/>
</dbReference>
<dbReference type="EMBL" id="BAABUK010000004">
    <property type="protein sequence ID" value="GAA5808897.1"/>
    <property type="molecule type" value="Genomic_DNA"/>
</dbReference>
<protein>
    <recommendedName>
        <fullName evidence="1">Myb-like domain-containing protein</fullName>
    </recommendedName>
</protein>
<dbReference type="SUPFAM" id="SSF46689">
    <property type="entry name" value="Homeodomain-like"/>
    <property type="match status" value="1"/>
</dbReference>
<dbReference type="InterPro" id="IPR009057">
    <property type="entry name" value="Homeodomain-like_sf"/>
</dbReference>
<dbReference type="PROSITE" id="PS50090">
    <property type="entry name" value="MYB_LIKE"/>
    <property type="match status" value="1"/>
</dbReference>
<proteinExistence type="predicted"/>
<gene>
    <name evidence="2" type="ORF">MFLAVUS_002296</name>
</gene>
<organism evidence="2 3">
    <name type="scientific">Mucor flavus</name>
    <dbReference type="NCBI Taxonomy" id="439312"/>
    <lineage>
        <taxon>Eukaryota</taxon>
        <taxon>Fungi</taxon>
        <taxon>Fungi incertae sedis</taxon>
        <taxon>Mucoromycota</taxon>
        <taxon>Mucoromycotina</taxon>
        <taxon>Mucoromycetes</taxon>
        <taxon>Mucorales</taxon>
        <taxon>Mucorineae</taxon>
        <taxon>Mucoraceae</taxon>
        <taxon>Mucor</taxon>
    </lineage>
</organism>
<accession>A0ABP9YPZ7</accession>
<comment type="caution">
    <text evidence="2">The sequence shown here is derived from an EMBL/GenBank/DDBJ whole genome shotgun (WGS) entry which is preliminary data.</text>
</comment>
<name>A0ABP9YPZ7_9FUNG</name>
<dbReference type="InterPro" id="IPR001005">
    <property type="entry name" value="SANT/Myb"/>
</dbReference>
<dbReference type="CDD" id="cd00167">
    <property type="entry name" value="SANT"/>
    <property type="match status" value="1"/>
</dbReference>
<evidence type="ECO:0000313" key="3">
    <source>
        <dbReference type="Proteomes" id="UP001473302"/>
    </source>
</evidence>
<reference evidence="2 3" key="1">
    <citation type="submission" date="2024-04" db="EMBL/GenBank/DDBJ databases">
        <title>genome sequences of Mucor flavus KT1a and Helicostylum pulchrum KT1b strains isolated from the surface of a dry-aged beef.</title>
        <authorList>
            <person name="Toyotome T."/>
            <person name="Hosono M."/>
            <person name="Torimaru M."/>
            <person name="Fukuda K."/>
            <person name="Mikami N."/>
        </authorList>
    </citation>
    <scope>NUCLEOTIDE SEQUENCE [LARGE SCALE GENOMIC DNA]</scope>
    <source>
        <strain evidence="2 3">KT1a</strain>
    </source>
</reference>
<evidence type="ECO:0000259" key="1">
    <source>
        <dbReference type="PROSITE" id="PS50090"/>
    </source>
</evidence>
<evidence type="ECO:0000313" key="2">
    <source>
        <dbReference type="EMBL" id="GAA5808897.1"/>
    </source>
</evidence>